<feature type="domain" description="TssC1 N-terminal" evidence="1">
    <location>
        <begin position="113"/>
        <end position="414"/>
    </location>
</feature>
<dbReference type="EMBL" id="JACHEK010000003">
    <property type="protein sequence ID" value="MBB6143621.1"/>
    <property type="molecule type" value="Genomic_DNA"/>
</dbReference>
<evidence type="ECO:0000313" key="3">
    <source>
        <dbReference type="EMBL" id="MBB6143621.1"/>
    </source>
</evidence>
<dbReference type="Proteomes" id="UP000538666">
    <property type="component" value="Unassembled WGS sequence"/>
</dbReference>
<dbReference type="InterPro" id="IPR010269">
    <property type="entry name" value="T6SS_TssC-like"/>
</dbReference>
<protein>
    <submittedName>
        <fullName evidence="3">Type VI secretion system protein ImpC</fullName>
    </submittedName>
</protein>
<dbReference type="NCBIfam" id="TIGR03355">
    <property type="entry name" value="VI_chp_2"/>
    <property type="match status" value="1"/>
</dbReference>
<dbReference type="PANTHER" id="PTHR35565">
    <property type="entry name" value="CYTOPLASMIC PROTEIN-RELATED"/>
    <property type="match status" value="1"/>
</dbReference>
<keyword evidence="4" id="KW-1185">Reference proteome</keyword>
<dbReference type="Pfam" id="PF05943">
    <property type="entry name" value="VipB"/>
    <property type="match status" value="1"/>
</dbReference>
<proteinExistence type="predicted"/>
<dbReference type="AlphaFoldDB" id="A0A841JXA6"/>
<name>A0A841JXA6_9BACT</name>
<comment type="caution">
    <text evidence="3">The sequence shown here is derived from an EMBL/GenBank/DDBJ whole genome shotgun (WGS) entry which is preliminary data.</text>
</comment>
<evidence type="ECO:0000259" key="1">
    <source>
        <dbReference type="Pfam" id="PF05943"/>
    </source>
</evidence>
<evidence type="ECO:0000259" key="2">
    <source>
        <dbReference type="Pfam" id="PF18945"/>
    </source>
</evidence>
<evidence type="ECO:0000313" key="4">
    <source>
        <dbReference type="Proteomes" id="UP000538666"/>
    </source>
</evidence>
<accession>A0A841JXA6</accession>
<dbReference type="RefSeq" id="WP_231581188.1">
    <property type="nucleotide sequence ID" value="NZ_JACHEK010000003.1"/>
</dbReference>
<sequence>MPDATTTQPNDDYLSKIVMQSGMVRTDTNGKSGPELARLQVIQEERQKDAENLIREFLEQVSFDPYYKATLKSWYDDTDGTLAEKYPDQPGLADRIRKVLEGDTTDIVAAIKTRIAQIDELLQLQLDQILHNPSFQELEASWRGLHYLVDKTETGSSLKIRLLNASKADLVKDIESAVEFDQSALFKKIYEEEYGTYGGNPFSVLVGDYAFGRDPQDISTLTGISGVAAAAHAPFIAAASPELFDWSSYNELNRPRDLAKTFETAELIKWRSFRDSEDSRYVTLTLPRIMMRYPYGPKTKPVDGLNYTEQLSGSEADHENYLWGNPAYALGARITDAFAKYRWCAAIRGAEGGGLVADLPIYTFKTDNGDITFKCPTETSITDRREKELNDLGFLALCHCKGTDYATFFGGQTTNKPKKYNLSSANRNANISSMLPYILASSRFAHYIKVMMRDKIGSFMTRENVASYLNQWISQYVLLTDDAPQSVKASFPLREARVDVTEFADKVGAYKAIVFLKPHFQLDELTVSLRLVAELPPPAK</sequence>
<dbReference type="InterPro" id="IPR044032">
    <property type="entry name" value="TssC1_C"/>
</dbReference>
<dbReference type="PANTHER" id="PTHR35565:SF3">
    <property type="entry name" value="TYPE VI SECRETION SYSTEM SHEATH PROTEIN TSSC1"/>
    <property type="match status" value="1"/>
</dbReference>
<organism evidence="3 4">
    <name type="scientific">Silvibacterium bohemicum</name>
    <dbReference type="NCBI Taxonomy" id="1577686"/>
    <lineage>
        <taxon>Bacteria</taxon>
        <taxon>Pseudomonadati</taxon>
        <taxon>Acidobacteriota</taxon>
        <taxon>Terriglobia</taxon>
        <taxon>Terriglobales</taxon>
        <taxon>Acidobacteriaceae</taxon>
        <taxon>Silvibacterium</taxon>
    </lineage>
</organism>
<feature type="domain" description="TssC1 C-terminal" evidence="2">
    <location>
        <begin position="425"/>
        <end position="535"/>
    </location>
</feature>
<dbReference type="Pfam" id="PF18945">
    <property type="entry name" value="VipB_2"/>
    <property type="match status" value="1"/>
</dbReference>
<dbReference type="InterPro" id="IPR044031">
    <property type="entry name" value="TssC1_N"/>
</dbReference>
<reference evidence="3 4" key="1">
    <citation type="submission" date="2020-08" db="EMBL/GenBank/DDBJ databases">
        <title>Genomic Encyclopedia of Type Strains, Phase IV (KMG-IV): sequencing the most valuable type-strain genomes for metagenomic binning, comparative biology and taxonomic classification.</title>
        <authorList>
            <person name="Goeker M."/>
        </authorList>
    </citation>
    <scope>NUCLEOTIDE SEQUENCE [LARGE SCALE GENOMIC DNA]</scope>
    <source>
        <strain evidence="3 4">DSM 103733</strain>
    </source>
</reference>
<gene>
    <name evidence="3" type="ORF">HNQ77_001570</name>
</gene>